<dbReference type="CDD" id="cd00567">
    <property type="entry name" value="ACAD"/>
    <property type="match status" value="1"/>
</dbReference>
<dbReference type="InterPro" id="IPR013786">
    <property type="entry name" value="AcylCoA_DH/ox_N"/>
</dbReference>
<dbReference type="RefSeq" id="WP_188329738.1">
    <property type="nucleotide sequence ID" value="NZ_CP059491.1"/>
</dbReference>
<sequence>MNVDSGTLSPAISPEEREALAESVRDLLRRRGDSAAVRSAMASPGRIDASLWQTLCTEIGVAALPIPEAHGGAGASWLETAAVLEELGAALSPVPAFGSAVLATSAVMLAADDDASSRLLGDLAAGERIAALCWAGERGCDRPGVHADAGLLSGTAHYVVDAESADVFLVLASGPGEHVTLHEVAADSPGVTVSPMPVLDPTRALASVRFDEVASTVIPAPADLAARLRTLAWALLSAEQVGGAQRALDLTVEYTKSRKQFGRIIGSFQALKHRMADMYVLVETARSISRAAVAAVAADAPDAAELALAAHVYCSDAYRSITGEAIQLHGGIGITWEHDIGLYFKRAQSTSQLLGAPHSAVAHAAAGLR</sequence>
<evidence type="ECO:0000313" key="9">
    <source>
        <dbReference type="Proteomes" id="UP000515663"/>
    </source>
</evidence>
<evidence type="ECO:0000256" key="4">
    <source>
        <dbReference type="ARBA" id="ARBA00022827"/>
    </source>
</evidence>
<dbReference type="GO" id="GO:0003995">
    <property type="term" value="F:acyl-CoA dehydrogenase activity"/>
    <property type="evidence" value="ECO:0007669"/>
    <property type="project" value="TreeGrafter"/>
</dbReference>
<evidence type="ECO:0000256" key="1">
    <source>
        <dbReference type="ARBA" id="ARBA00001974"/>
    </source>
</evidence>
<feature type="domain" description="Acyl-CoA dehydrogenase/oxidase C-terminal" evidence="6">
    <location>
        <begin position="236"/>
        <end position="356"/>
    </location>
</feature>
<protein>
    <submittedName>
        <fullName evidence="8">Acyl-CoA dehydrogenase family protein</fullName>
    </submittedName>
</protein>
<comment type="similarity">
    <text evidence="2">Belongs to the acyl-CoA dehydrogenase family.</text>
</comment>
<dbReference type="KEGG" id="gji:H1R19_04085"/>
<dbReference type="GO" id="GO:0050660">
    <property type="term" value="F:flavin adenine dinucleotide binding"/>
    <property type="evidence" value="ECO:0007669"/>
    <property type="project" value="InterPro"/>
</dbReference>
<dbReference type="Gene3D" id="2.40.110.10">
    <property type="entry name" value="Butyryl-CoA Dehydrogenase, subunit A, domain 2"/>
    <property type="match status" value="1"/>
</dbReference>
<evidence type="ECO:0000256" key="2">
    <source>
        <dbReference type="ARBA" id="ARBA00009347"/>
    </source>
</evidence>
<dbReference type="InterPro" id="IPR037069">
    <property type="entry name" value="AcylCoA_DH/ox_N_sf"/>
</dbReference>
<dbReference type="Proteomes" id="UP000515663">
    <property type="component" value="Chromosome"/>
</dbReference>
<dbReference type="SUPFAM" id="SSF56645">
    <property type="entry name" value="Acyl-CoA dehydrogenase NM domain-like"/>
    <property type="match status" value="1"/>
</dbReference>
<keyword evidence="3" id="KW-0285">Flavoprotein</keyword>
<dbReference type="InterPro" id="IPR036250">
    <property type="entry name" value="AcylCo_DH-like_C"/>
</dbReference>
<evidence type="ECO:0000313" key="8">
    <source>
        <dbReference type="EMBL" id="QMT03729.1"/>
    </source>
</evidence>
<dbReference type="InterPro" id="IPR009100">
    <property type="entry name" value="AcylCoA_DH/oxidase_NM_dom_sf"/>
</dbReference>
<dbReference type="InterPro" id="IPR009075">
    <property type="entry name" value="AcylCo_DH/oxidase_C"/>
</dbReference>
<accession>A0A7D7R0R1</accession>
<evidence type="ECO:0000256" key="3">
    <source>
        <dbReference type="ARBA" id="ARBA00022630"/>
    </source>
</evidence>
<comment type="cofactor">
    <cofactor evidence="1">
        <name>FAD</name>
        <dbReference type="ChEBI" id="CHEBI:57692"/>
    </cofactor>
</comment>
<gene>
    <name evidence="8" type="ORF">H1R19_04085</name>
</gene>
<keyword evidence="4" id="KW-0274">FAD</keyword>
<evidence type="ECO:0000256" key="5">
    <source>
        <dbReference type="ARBA" id="ARBA00023002"/>
    </source>
</evidence>
<dbReference type="InterPro" id="IPR046373">
    <property type="entry name" value="Acyl-CoA_Oxase/DH_mid-dom_sf"/>
</dbReference>
<dbReference type="EMBL" id="CP059491">
    <property type="protein sequence ID" value="QMT03729.1"/>
    <property type="molecule type" value="Genomic_DNA"/>
</dbReference>
<feature type="domain" description="Acyl-CoA dehydrogenase/oxidase N-terminal" evidence="7">
    <location>
        <begin position="15"/>
        <end position="127"/>
    </location>
</feature>
<evidence type="ECO:0000259" key="7">
    <source>
        <dbReference type="Pfam" id="PF02771"/>
    </source>
</evidence>
<reference evidence="9" key="1">
    <citation type="submission" date="2020-07" db="EMBL/GenBank/DDBJ databases">
        <title>novel species isolated from the respiratory tract of Marmot.</title>
        <authorList>
            <person name="Zhang G."/>
        </authorList>
    </citation>
    <scope>NUCLEOTIDE SEQUENCE [LARGE SCALE GENOMIC DNA]</scope>
    <source>
        <strain evidence="9">686</strain>
    </source>
</reference>
<dbReference type="SUPFAM" id="SSF47203">
    <property type="entry name" value="Acyl-CoA dehydrogenase C-terminal domain-like"/>
    <property type="match status" value="1"/>
</dbReference>
<dbReference type="Pfam" id="PF00441">
    <property type="entry name" value="Acyl-CoA_dh_1"/>
    <property type="match status" value="1"/>
</dbReference>
<keyword evidence="9" id="KW-1185">Reference proteome</keyword>
<keyword evidence="5" id="KW-0560">Oxidoreductase</keyword>
<evidence type="ECO:0000259" key="6">
    <source>
        <dbReference type="Pfam" id="PF00441"/>
    </source>
</evidence>
<organism evidence="8 9">
    <name type="scientific">Gordonia jinghuaiqii</name>
    <dbReference type="NCBI Taxonomy" id="2758710"/>
    <lineage>
        <taxon>Bacteria</taxon>
        <taxon>Bacillati</taxon>
        <taxon>Actinomycetota</taxon>
        <taxon>Actinomycetes</taxon>
        <taxon>Mycobacteriales</taxon>
        <taxon>Gordoniaceae</taxon>
        <taxon>Gordonia</taxon>
    </lineage>
</organism>
<dbReference type="Gene3D" id="1.20.140.10">
    <property type="entry name" value="Butyryl-CoA Dehydrogenase, subunit A, domain 3"/>
    <property type="match status" value="1"/>
</dbReference>
<proteinExistence type="inferred from homology"/>
<dbReference type="PANTHER" id="PTHR43884:SF20">
    <property type="entry name" value="ACYL-COA DEHYDROGENASE FADE28"/>
    <property type="match status" value="1"/>
</dbReference>
<dbReference type="Pfam" id="PF02771">
    <property type="entry name" value="Acyl-CoA_dh_N"/>
    <property type="match status" value="1"/>
</dbReference>
<dbReference type="Gene3D" id="1.10.540.10">
    <property type="entry name" value="Acyl-CoA dehydrogenase/oxidase, N-terminal domain"/>
    <property type="match status" value="1"/>
</dbReference>
<dbReference type="AlphaFoldDB" id="A0A7D7R0R1"/>
<dbReference type="PANTHER" id="PTHR43884">
    <property type="entry name" value="ACYL-COA DEHYDROGENASE"/>
    <property type="match status" value="1"/>
</dbReference>
<name>A0A7D7R0R1_9ACTN</name>